<dbReference type="Gene3D" id="3.40.50.150">
    <property type="entry name" value="Vaccinia Virus protein VP39"/>
    <property type="match status" value="1"/>
</dbReference>
<keyword evidence="4" id="KW-1185">Reference proteome</keyword>
<feature type="region of interest" description="Disordered" evidence="1">
    <location>
        <begin position="1"/>
        <end position="29"/>
    </location>
</feature>
<dbReference type="InterPro" id="IPR037151">
    <property type="entry name" value="AlkB-like_sf"/>
</dbReference>
<dbReference type="CDD" id="cd02440">
    <property type="entry name" value="AdoMet_MTases"/>
    <property type="match status" value="1"/>
</dbReference>
<dbReference type="Gene3D" id="2.60.120.590">
    <property type="entry name" value="Alpha-ketoglutarate-dependent dioxygenase AlkB-like"/>
    <property type="match status" value="1"/>
</dbReference>
<evidence type="ECO:0000313" key="3">
    <source>
        <dbReference type="EMBL" id="CAI5732935.1"/>
    </source>
</evidence>
<dbReference type="InterPro" id="IPR019410">
    <property type="entry name" value="Methyltransf_16"/>
</dbReference>
<dbReference type="SUPFAM" id="SSF51197">
    <property type="entry name" value="Clavaminate synthase-like"/>
    <property type="match status" value="1"/>
</dbReference>
<dbReference type="InterPro" id="IPR029063">
    <property type="entry name" value="SAM-dependent_MTases_sf"/>
</dbReference>
<gene>
    <name evidence="3" type="ORF">HBR001_LOCUS5678</name>
</gene>
<dbReference type="SUPFAM" id="SSF53335">
    <property type="entry name" value="S-adenosyl-L-methionine-dependent methyltransferases"/>
    <property type="match status" value="1"/>
</dbReference>
<feature type="domain" description="Alpha-ketoglutarate-dependent dioxygenase AlkB-like" evidence="2">
    <location>
        <begin position="351"/>
        <end position="473"/>
    </location>
</feature>
<evidence type="ECO:0000313" key="4">
    <source>
        <dbReference type="Proteomes" id="UP001162031"/>
    </source>
</evidence>
<organism evidence="3 4">
    <name type="scientific">Hyaloperonospora brassicae</name>
    <name type="common">Brassica downy mildew</name>
    <name type="synonym">Peronospora brassicae</name>
    <dbReference type="NCBI Taxonomy" id="162125"/>
    <lineage>
        <taxon>Eukaryota</taxon>
        <taxon>Sar</taxon>
        <taxon>Stramenopiles</taxon>
        <taxon>Oomycota</taxon>
        <taxon>Peronosporomycetes</taxon>
        <taxon>Peronosporales</taxon>
        <taxon>Peronosporaceae</taxon>
        <taxon>Hyaloperonospora</taxon>
    </lineage>
</organism>
<dbReference type="PANTHER" id="PTHR21052:SF0">
    <property type="entry name" value="ALPHA-KETOGLUTARATE-DEPENDENT DIOXYGENASE ALKB HOMOLOG 7, MITOCHONDRIAL"/>
    <property type="match status" value="1"/>
</dbReference>
<feature type="compositionally biased region" description="Low complexity" evidence="1">
    <location>
        <begin position="1"/>
        <end position="10"/>
    </location>
</feature>
<comment type="caution">
    <text evidence="3">The sequence shown here is derived from an EMBL/GenBank/DDBJ whole genome shotgun (WGS) entry which is preliminary data.</text>
</comment>
<dbReference type="EMBL" id="CANTFL010001187">
    <property type="protein sequence ID" value="CAI5732935.1"/>
    <property type="molecule type" value="Genomic_DNA"/>
</dbReference>
<sequence>MSDASSSSESGQDILRQIDSDDLFEDTEAQQAKRRTAEQYVEHYAERDWGLAARQRRVQGAGKDVVTENTFELSPGKNVVFHEKQGQQAKVWDCALVLAKFLANETYFPRGFFADKRVIELGCGIGVPGLAAAALGAKEVLLTDMPLAIAWIQVNIARNQALGCIPSNVCARALLWGDHKALGVYRSFDVVLCSDLVYGHGDVSQKLVQTIVQLSHPRTLIVSAHEARLAGDRGAAFFSLLSAQQFQVEPVPRARLDSVYRATNMHVHLIRPAQPHADESLWPHAEHLDTTRCHDPLLRDDELQVVLDVVTEDEERLVADECTSRLRRRRYEENHWDNVIVKFKEMERSRWSAETLRILQKVREAAVLPQELNYFPAVHVIELAEDGYIRPHVDSVKFSGRVVAGLSLLSPSIMRFQEEHGDSVIDAYLPRRSMYMITGRIRYHYMHAILPGTQLFREHVRVNRTRRISIMLRDEFAEEHVAKYHTPFVKPDKETQ</sequence>
<accession>A0AAV0U7P7</accession>
<dbReference type="GO" id="GO:0006974">
    <property type="term" value="P:DNA damage response"/>
    <property type="evidence" value="ECO:0007669"/>
    <property type="project" value="InterPro"/>
</dbReference>
<reference evidence="3" key="1">
    <citation type="submission" date="2022-12" db="EMBL/GenBank/DDBJ databases">
        <authorList>
            <person name="Webb A."/>
        </authorList>
    </citation>
    <scope>NUCLEOTIDE SEQUENCE</scope>
    <source>
        <strain evidence="3">Hp1</strain>
    </source>
</reference>
<dbReference type="AlphaFoldDB" id="A0AAV0U7P7"/>
<dbReference type="Pfam" id="PF10294">
    <property type="entry name" value="Methyltransf_16"/>
    <property type="match status" value="1"/>
</dbReference>
<evidence type="ECO:0000256" key="1">
    <source>
        <dbReference type="SAM" id="MobiDB-lite"/>
    </source>
</evidence>
<dbReference type="GO" id="GO:0006631">
    <property type="term" value="P:fatty acid metabolic process"/>
    <property type="evidence" value="ECO:0007669"/>
    <property type="project" value="TreeGrafter"/>
</dbReference>
<dbReference type="PANTHER" id="PTHR21052">
    <property type="entry name" value="SPERMATOGENESIS ASSOCIATED 11-RELATED"/>
    <property type="match status" value="1"/>
</dbReference>
<dbReference type="Pfam" id="PF13532">
    <property type="entry name" value="2OG-FeII_Oxy_2"/>
    <property type="match status" value="1"/>
</dbReference>
<dbReference type="InterPro" id="IPR027450">
    <property type="entry name" value="AlkB-like"/>
</dbReference>
<dbReference type="GO" id="GO:0005759">
    <property type="term" value="C:mitochondrial matrix"/>
    <property type="evidence" value="ECO:0007669"/>
    <property type="project" value="TreeGrafter"/>
</dbReference>
<proteinExistence type="predicted"/>
<dbReference type="Proteomes" id="UP001162031">
    <property type="component" value="Unassembled WGS sequence"/>
</dbReference>
<protein>
    <recommendedName>
        <fullName evidence="2">Alpha-ketoglutarate-dependent dioxygenase AlkB-like domain-containing protein</fullName>
    </recommendedName>
</protein>
<name>A0AAV0U7P7_HYABA</name>
<dbReference type="InterPro" id="IPR032870">
    <property type="entry name" value="ALKBH7-like"/>
</dbReference>
<evidence type="ECO:0000259" key="2">
    <source>
        <dbReference type="Pfam" id="PF13532"/>
    </source>
</evidence>